<dbReference type="OrthoDB" id="3789967at2"/>
<dbReference type="InterPro" id="IPR005025">
    <property type="entry name" value="FMN_Rdtase-like_dom"/>
</dbReference>
<dbReference type="EMBL" id="LGCM01000065">
    <property type="protein sequence ID" value="KPL75704.1"/>
    <property type="molecule type" value="Genomic_DNA"/>
</dbReference>
<gene>
    <name evidence="4" type="ORF">ADN01_17920</name>
</gene>
<reference evidence="4 5" key="1">
    <citation type="submission" date="2015-07" db="EMBL/GenBank/DDBJ databases">
        <title>Genome sequence of Levilinea saccharolytica DSM 16555.</title>
        <authorList>
            <person name="Hemp J."/>
            <person name="Ward L.M."/>
            <person name="Pace L.A."/>
            <person name="Fischer W.W."/>
        </authorList>
    </citation>
    <scope>NUCLEOTIDE SEQUENCE [LARGE SCALE GENOMIC DNA]</scope>
    <source>
        <strain evidence="4 5">KIBI-1</strain>
    </source>
</reference>
<dbReference type="Gene3D" id="3.40.50.360">
    <property type="match status" value="1"/>
</dbReference>
<dbReference type="AlphaFoldDB" id="A0A0P6XSJ5"/>
<sequence>MHALMINSSARRHGNTDTALSVYADILRQAGWTVEGVQISALNIGMCRGCRLCFDRGEQACPHKDDLLELYAKVKSSDVLLLGSPIYVEDVNGIMKNWIDRMAFNCHRPQLFAQKAYIVCTSGSGASWHAADTLQRALQTWGAGIIGRSKFIAGAKTTPDEFARQYRQKIEADVRKILRAAPRKQPSFLQLLTFQIQKMYYQKAEYDGTYDQQFWQEQGWLSEGRAYYTEVPVSRLKTGAARWMGKGIMAVILR</sequence>
<dbReference type="PANTHER" id="PTHR43278">
    <property type="entry name" value="NAD(P)H-DEPENDENT FMN-CONTAINING OXIDOREDUCTASE YWQN-RELATED"/>
    <property type="match status" value="1"/>
</dbReference>
<keyword evidence="1" id="KW-0285">Flavoprotein</keyword>
<evidence type="ECO:0000313" key="5">
    <source>
        <dbReference type="Proteomes" id="UP000050501"/>
    </source>
</evidence>
<name>A0A0P6XSJ5_9CHLR</name>
<dbReference type="InterPro" id="IPR029039">
    <property type="entry name" value="Flavoprotein-like_sf"/>
</dbReference>
<dbReference type="InterPro" id="IPR051796">
    <property type="entry name" value="ISF_SsuE-like"/>
</dbReference>
<evidence type="ECO:0000313" key="4">
    <source>
        <dbReference type="EMBL" id="KPL75704.1"/>
    </source>
</evidence>
<dbReference type="Pfam" id="PF03358">
    <property type="entry name" value="FMN_red"/>
    <property type="match status" value="1"/>
</dbReference>
<organism evidence="4 5">
    <name type="scientific">Levilinea saccharolytica</name>
    <dbReference type="NCBI Taxonomy" id="229921"/>
    <lineage>
        <taxon>Bacteria</taxon>
        <taxon>Bacillati</taxon>
        <taxon>Chloroflexota</taxon>
        <taxon>Anaerolineae</taxon>
        <taxon>Anaerolineales</taxon>
        <taxon>Anaerolineaceae</taxon>
        <taxon>Levilinea</taxon>
    </lineage>
</organism>
<keyword evidence="2" id="KW-0288">FMN</keyword>
<dbReference type="GO" id="GO:0016491">
    <property type="term" value="F:oxidoreductase activity"/>
    <property type="evidence" value="ECO:0007669"/>
    <property type="project" value="InterPro"/>
</dbReference>
<proteinExistence type="predicted"/>
<dbReference type="STRING" id="229921.ADN01_17920"/>
<dbReference type="Proteomes" id="UP000050501">
    <property type="component" value="Unassembled WGS sequence"/>
</dbReference>
<protein>
    <recommendedName>
        <fullName evidence="3">NADPH-dependent FMN reductase-like domain-containing protein</fullName>
    </recommendedName>
</protein>
<keyword evidence="5" id="KW-1185">Reference proteome</keyword>
<dbReference type="SUPFAM" id="SSF52218">
    <property type="entry name" value="Flavoproteins"/>
    <property type="match status" value="1"/>
</dbReference>
<comment type="caution">
    <text evidence="4">The sequence shown here is derived from an EMBL/GenBank/DDBJ whole genome shotgun (WGS) entry which is preliminary data.</text>
</comment>
<evidence type="ECO:0000256" key="2">
    <source>
        <dbReference type="ARBA" id="ARBA00022643"/>
    </source>
</evidence>
<dbReference type="RefSeq" id="WP_062417149.1">
    <property type="nucleotide sequence ID" value="NZ_DF967974.1"/>
</dbReference>
<evidence type="ECO:0000259" key="3">
    <source>
        <dbReference type="Pfam" id="PF03358"/>
    </source>
</evidence>
<dbReference type="PANTHER" id="PTHR43278:SF2">
    <property type="entry name" value="IRON-SULFUR FLAVOPROTEIN"/>
    <property type="match status" value="1"/>
</dbReference>
<accession>A0A0P6XSJ5</accession>
<feature type="domain" description="NADPH-dependent FMN reductase-like" evidence="3">
    <location>
        <begin position="1"/>
        <end position="155"/>
    </location>
</feature>
<evidence type="ECO:0000256" key="1">
    <source>
        <dbReference type="ARBA" id="ARBA00022630"/>
    </source>
</evidence>